<accession>B0DZG6</accession>
<organism evidence="2">
    <name type="scientific">Laccaria bicolor (strain S238N-H82 / ATCC MYA-4686)</name>
    <name type="common">Bicoloured deceiver</name>
    <name type="synonym">Laccaria laccata var. bicolor</name>
    <dbReference type="NCBI Taxonomy" id="486041"/>
    <lineage>
        <taxon>Eukaryota</taxon>
        <taxon>Fungi</taxon>
        <taxon>Dikarya</taxon>
        <taxon>Basidiomycota</taxon>
        <taxon>Agaricomycotina</taxon>
        <taxon>Agaricomycetes</taxon>
        <taxon>Agaricomycetidae</taxon>
        <taxon>Agaricales</taxon>
        <taxon>Agaricineae</taxon>
        <taxon>Hydnangiaceae</taxon>
        <taxon>Laccaria</taxon>
    </lineage>
</organism>
<dbReference type="AlphaFoldDB" id="B0DZG6"/>
<gene>
    <name evidence="1" type="ORF">LACBIDRAFT_334538</name>
</gene>
<dbReference type="Proteomes" id="UP000001194">
    <property type="component" value="Unassembled WGS sequence"/>
</dbReference>
<dbReference type="InParanoid" id="B0DZG6"/>
<protein>
    <submittedName>
        <fullName evidence="1">Predicted protein</fullName>
    </submittedName>
</protein>
<evidence type="ECO:0000313" key="1">
    <source>
        <dbReference type="EMBL" id="EDR00015.1"/>
    </source>
</evidence>
<proteinExistence type="predicted"/>
<name>B0DZG6_LACBS</name>
<dbReference type="GeneID" id="6084977"/>
<dbReference type="OrthoDB" id="163438at2759"/>
<evidence type="ECO:0000313" key="2">
    <source>
        <dbReference type="Proteomes" id="UP000001194"/>
    </source>
</evidence>
<dbReference type="HOGENOM" id="CLU_756644_0_0_1"/>
<dbReference type="EMBL" id="DS547155">
    <property type="protein sequence ID" value="EDR00015.1"/>
    <property type="molecule type" value="Genomic_DNA"/>
</dbReference>
<dbReference type="KEGG" id="lbc:LACBIDRAFT_334538"/>
<dbReference type="RefSeq" id="XP_001889324.1">
    <property type="nucleotide sequence ID" value="XM_001889289.1"/>
</dbReference>
<dbReference type="STRING" id="486041.B0DZG6"/>
<sequence length="366" mass="42625">MTEITPDEPDWHDWPDLNQLQRLSDRANGLFHYAATALHWIERRIVEDGTACRESVFKEFSEGGLNELEDLYRLILTSWENVGTPSKDKDRRATRLDGFQHVIGTIIVLQKPLLVCEIIALLSDIPKDKFDVTNFLRQMRSVLIPGTTTSFDHATPQMHKSFRDYITSGRAPLGFRILTGDAHFKVARSCLDNIVKAGSQGDNGNEYAVFYWHKHLREAGVRCDDKMMWKLLGEMVNERVVGVWIRKGYWANMFRSVANTGWKLLKQKTDEQKLVLMSEMLVKIKLELRELREETTLCLLISRRQTIVCAFFLLFITTNIPSFWMKPYAKIWVHGLLETWKHYEPVVLHPNIVEMHAELNYQYIVQ</sequence>
<reference evidence="1 2" key="1">
    <citation type="journal article" date="2008" name="Nature">
        <title>The genome of Laccaria bicolor provides insights into mycorrhizal symbiosis.</title>
        <authorList>
            <person name="Martin F."/>
            <person name="Aerts A."/>
            <person name="Ahren D."/>
            <person name="Brun A."/>
            <person name="Danchin E.G.J."/>
            <person name="Duchaussoy F."/>
            <person name="Gibon J."/>
            <person name="Kohler A."/>
            <person name="Lindquist E."/>
            <person name="Pereda V."/>
            <person name="Salamov A."/>
            <person name="Shapiro H.J."/>
            <person name="Wuyts J."/>
            <person name="Blaudez D."/>
            <person name="Buee M."/>
            <person name="Brokstein P."/>
            <person name="Canbaeck B."/>
            <person name="Cohen D."/>
            <person name="Courty P.E."/>
            <person name="Coutinho P.M."/>
            <person name="Delaruelle C."/>
            <person name="Detter J.C."/>
            <person name="Deveau A."/>
            <person name="DiFazio S."/>
            <person name="Duplessis S."/>
            <person name="Fraissinet-Tachet L."/>
            <person name="Lucic E."/>
            <person name="Frey-Klett P."/>
            <person name="Fourrey C."/>
            <person name="Feussner I."/>
            <person name="Gay G."/>
            <person name="Grimwood J."/>
            <person name="Hoegger P.J."/>
            <person name="Jain P."/>
            <person name="Kilaru S."/>
            <person name="Labbe J."/>
            <person name="Lin Y.C."/>
            <person name="Legue V."/>
            <person name="Le Tacon F."/>
            <person name="Marmeisse R."/>
            <person name="Melayah D."/>
            <person name="Montanini B."/>
            <person name="Muratet M."/>
            <person name="Nehls U."/>
            <person name="Niculita-Hirzel H."/>
            <person name="Oudot-Le Secq M.P."/>
            <person name="Peter M."/>
            <person name="Quesneville H."/>
            <person name="Rajashekar B."/>
            <person name="Reich M."/>
            <person name="Rouhier N."/>
            <person name="Schmutz J."/>
            <person name="Yin T."/>
            <person name="Chalot M."/>
            <person name="Henrissat B."/>
            <person name="Kuees U."/>
            <person name="Lucas S."/>
            <person name="Van de Peer Y."/>
            <person name="Podila G.K."/>
            <person name="Polle A."/>
            <person name="Pukkila P.J."/>
            <person name="Richardson P.M."/>
            <person name="Rouze P."/>
            <person name="Sanders I.R."/>
            <person name="Stajich J.E."/>
            <person name="Tunlid A."/>
            <person name="Tuskan G."/>
            <person name="Grigoriev I.V."/>
        </authorList>
    </citation>
    <scope>NUCLEOTIDE SEQUENCE [LARGE SCALE GENOMIC DNA]</scope>
    <source>
        <strain evidence="2">S238N-H82 / ATCC MYA-4686</strain>
    </source>
</reference>
<keyword evidence="2" id="KW-1185">Reference proteome</keyword>